<evidence type="ECO:0000313" key="2">
    <source>
        <dbReference type="Proteomes" id="UP000663859"/>
    </source>
</evidence>
<comment type="caution">
    <text evidence="1">The sequence shown here is derived from an EMBL/GenBank/DDBJ whole genome shotgun (WGS) entry which is preliminary data.</text>
</comment>
<dbReference type="Proteomes" id="UP000663859">
    <property type="component" value="Unassembled WGS sequence"/>
</dbReference>
<proteinExistence type="predicted"/>
<keyword evidence="2" id="KW-1185">Reference proteome</keyword>
<sequence length="89" mass="9660">MAKARQAKATFADAGEKIARICAESSKLVSLRSNDGIFARVSSRSESVHPVGARLALFLQPCERDRDGETCLFAAEVQLIEVDSDVHVL</sequence>
<protein>
    <submittedName>
        <fullName evidence="1">Uncharacterized protein</fullName>
    </submittedName>
</protein>
<name>A0A8J2BNL4_9BACT</name>
<gene>
    <name evidence="1" type="ORF">MPNT_20192</name>
</gene>
<accession>A0A8J2BNL4</accession>
<evidence type="ECO:0000313" key="1">
    <source>
        <dbReference type="EMBL" id="CAF0696331.1"/>
    </source>
</evidence>
<dbReference type="EMBL" id="CAJNOB010000012">
    <property type="protein sequence ID" value="CAF0696331.1"/>
    <property type="molecule type" value="Genomic_DNA"/>
</dbReference>
<reference evidence="1" key="1">
    <citation type="submission" date="2021-02" db="EMBL/GenBank/DDBJ databases">
        <authorList>
            <person name="Cremers G."/>
            <person name="Picone N."/>
        </authorList>
    </citation>
    <scope>NUCLEOTIDE SEQUENCE</scope>
    <source>
        <strain evidence="1">PQ17</strain>
    </source>
</reference>
<dbReference type="AlphaFoldDB" id="A0A8J2BNL4"/>
<dbReference type="RefSeq" id="WP_214096303.1">
    <property type="nucleotide sequence ID" value="NZ_CAJNOB010000012.1"/>
</dbReference>
<organism evidence="1 2">
    <name type="scientific">Candidatus Methylacidithermus pantelleriae</name>
    <dbReference type="NCBI Taxonomy" id="2744239"/>
    <lineage>
        <taxon>Bacteria</taxon>
        <taxon>Pseudomonadati</taxon>
        <taxon>Verrucomicrobiota</taxon>
        <taxon>Methylacidiphilae</taxon>
        <taxon>Methylacidiphilales</taxon>
        <taxon>Methylacidiphilaceae</taxon>
        <taxon>Candidatus Methylacidithermus</taxon>
    </lineage>
</organism>